<dbReference type="RefSeq" id="WP_169729764.1">
    <property type="nucleotide sequence ID" value="NZ_FOXR01000005.1"/>
</dbReference>
<dbReference type="NCBIfam" id="NF040898">
    <property type="entry name" value="CC_mini_metal"/>
    <property type="match status" value="1"/>
</dbReference>
<dbReference type="EMBL" id="FOXR01000005">
    <property type="protein sequence ID" value="SFP85021.1"/>
    <property type="molecule type" value="Genomic_DNA"/>
</dbReference>
<accession>A0A1I5TQ36</accession>
<sequence>MLKWIRKFLEKLAKENNEAFHGQRLDCCDLNRQNNERKSIRNNKNHVR</sequence>
<evidence type="ECO:0000313" key="2">
    <source>
        <dbReference type="Proteomes" id="UP000198577"/>
    </source>
</evidence>
<dbReference type="AlphaFoldDB" id="A0A1I5TQ36"/>
<gene>
    <name evidence="1" type="ORF">SAMN05444406_1055</name>
</gene>
<proteinExistence type="predicted"/>
<name>A0A1I5TQ36_9FIRM</name>
<evidence type="ECO:0000313" key="1">
    <source>
        <dbReference type="EMBL" id="SFP85021.1"/>
    </source>
</evidence>
<reference evidence="1 2" key="1">
    <citation type="submission" date="2016-10" db="EMBL/GenBank/DDBJ databases">
        <authorList>
            <person name="de Groot N.N."/>
        </authorList>
    </citation>
    <scope>NUCLEOTIDE SEQUENCE [LARGE SCALE GENOMIC DNA]</scope>
    <source>
        <strain evidence="1 2">DSM 20678</strain>
    </source>
</reference>
<keyword evidence="2" id="KW-1185">Reference proteome</keyword>
<dbReference type="Proteomes" id="UP000198577">
    <property type="component" value="Unassembled WGS sequence"/>
</dbReference>
<organism evidence="1 2">
    <name type="scientific">Caldicoprobacter faecalis</name>
    <dbReference type="NCBI Taxonomy" id="937334"/>
    <lineage>
        <taxon>Bacteria</taxon>
        <taxon>Bacillati</taxon>
        <taxon>Bacillota</taxon>
        <taxon>Clostridia</taxon>
        <taxon>Caldicoprobacterales</taxon>
        <taxon>Caldicoprobacteraceae</taxon>
        <taxon>Caldicoprobacter</taxon>
    </lineage>
</organism>
<protein>
    <submittedName>
        <fullName evidence="1">Uncharacterized protein</fullName>
    </submittedName>
</protein>